<protein>
    <submittedName>
        <fullName evidence="1">Uncharacterized protein</fullName>
    </submittedName>
</protein>
<gene>
    <name evidence="1" type="ORF">KIN20_030414</name>
</gene>
<reference evidence="1" key="1">
    <citation type="submission" date="2021-06" db="EMBL/GenBank/DDBJ databases">
        <title>Parelaphostrongylus tenuis whole genome reference sequence.</title>
        <authorList>
            <person name="Garwood T.J."/>
            <person name="Larsen P.A."/>
            <person name="Fountain-Jones N.M."/>
            <person name="Garbe J.R."/>
            <person name="Macchietto M.G."/>
            <person name="Kania S.A."/>
            <person name="Gerhold R.W."/>
            <person name="Richards J.E."/>
            <person name="Wolf T.M."/>
        </authorList>
    </citation>
    <scope>NUCLEOTIDE SEQUENCE</scope>
    <source>
        <strain evidence="1">MNPRO001-30</strain>
        <tissue evidence="1">Meninges</tissue>
    </source>
</reference>
<sequence>MERAIGGGDELETRWYYDNCAEQCLRQSFFSTDDMLTLKAFRMDLSQCAWTNHLSD</sequence>
<proteinExistence type="predicted"/>
<dbReference type="Proteomes" id="UP001196413">
    <property type="component" value="Unassembled WGS sequence"/>
</dbReference>
<dbReference type="AlphaFoldDB" id="A0AAD5WGD1"/>
<evidence type="ECO:0000313" key="2">
    <source>
        <dbReference type="Proteomes" id="UP001196413"/>
    </source>
</evidence>
<accession>A0AAD5WGD1</accession>
<keyword evidence="2" id="KW-1185">Reference proteome</keyword>
<evidence type="ECO:0000313" key="1">
    <source>
        <dbReference type="EMBL" id="KAJ1369035.1"/>
    </source>
</evidence>
<comment type="caution">
    <text evidence="1">The sequence shown here is derived from an EMBL/GenBank/DDBJ whole genome shotgun (WGS) entry which is preliminary data.</text>
</comment>
<name>A0AAD5WGD1_PARTN</name>
<dbReference type="EMBL" id="JAHQIW010006392">
    <property type="protein sequence ID" value="KAJ1369035.1"/>
    <property type="molecule type" value="Genomic_DNA"/>
</dbReference>
<organism evidence="1 2">
    <name type="scientific">Parelaphostrongylus tenuis</name>
    <name type="common">Meningeal worm</name>
    <dbReference type="NCBI Taxonomy" id="148309"/>
    <lineage>
        <taxon>Eukaryota</taxon>
        <taxon>Metazoa</taxon>
        <taxon>Ecdysozoa</taxon>
        <taxon>Nematoda</taxon>
        <taxon>Chromadorea</taxon>
        <taxon>Rhabditida</taxon>
        <taxon>Rhabditina</taxon>
        <taxon>Rhabditomorpha</taxon>
        <taxon>Strongyloidea</taxon>
        <taxon>Metastrongylidae</taxon>
        <taxon>Parelaphostrongylus</taxon>
    </lineage>
</organism>